<dbReference type="Pfam" id="PF02485">
    <property type="entry name" value="Branch"/>
    <property type="match status" value="1"/>
</dbReference>
<evidence type="ECO:0000256" key="16">
    <source>
        <dbReference type="ARBA" id="ARBA00041719"/>
    </source>
</evidence>
<evidence type="ECO:0000256" key="15">
    <source>
        <dbReference type="ARBA" id="ARBA00039292"/>
    </source>
</evidence>
<evidence type="ECO:0000256" key="12">
    <source>
        <dbReference type="ARBA" id="ARBA00038907"/>
    </source>
</evidence>
<evidence type="ECO:0000256" key="5">
    <source>
        <dbReference type="ARBA" id="ARBA00022692"/>
    </source>
</evidence>
<comment type="function">
    <text evidence="22">Glycosyltransferase that can synthesize all known mucin beta 6 N-acetylglucosaminides. Mediates core 2 and core 4 O-glycan branching, 2 important steps in mucin-type biosynthesis. Also has I-branching enzyme activity by converting linear into branched poly-N-acetyllactosaminoglycans, leading to introduce the blood group I antigen during embryonic development.</text>
</comment>
<evidence type="ECO:0000256" key="1">
    <source>
        <dbReference type="ARBA" id="ARBA00004323"/>
    </source>
</evidence>
<evidence type="ECO:0000313" key="24">
    <source>
        <dbReference type="EMBL" id="KAJ3612541.1"/>
    </source>
</evidence>
<dbReference type="InterPro" id="IPR003406">
    <property type="entry name" value="Glyco_trans_14"/>
</dbReference>
<comment type="catalytic activity">
    <reaction evidence="19">
        <text>a 3-O-[beta-D-galactosyl-(1-&gt;3)-N-acetyl-alpha-D-galactosaminyl]-L-threonyl-[protein] + UDP-N-acetyl-alpha-D-glucosamine = a 3-O-{beta-D-galactosyl-(1-&gt;3)-[N-acetyl-beta-D-glucosaminyl-(1-&gt;6)]-N-acetyl-alpha-D-galactosaminyl}-L-threonyl-[protein] + UDP + H(+)</text>
        <dbReference type="Rhea" id="RHEA:56216"/>
        <dbReference type="Rhea" id="RHEA-COMP:13923"/>
        <dbReference type="Rhea" id="RHEA-COMP:14420"/>
        <dbReference type="ChEBI" id="CHEBI:15378"/>
        <dbReference type="ChEBI" id="CHEBI:57705"/>
        <dbReference type="ChEBI" id="CHEBI:58223"/>
        <dbReference type="ChEBI" id="CHEBI:137950"/>
        <dbReference type="ChEBI" id="CHEBI:139607"/>
        <dbReference type="EC" id="2.4.1.102"/>
    </reaction>
</comment>
<protein>
    <recommendedName>
        <fullName evidence="15">Beta-1,3-galactosyl-O-glycosyl-glycoprotein beta-1,6-N-acetylglucosaminyltransferase 3</fullName>
        <ecNumber evidence="14">2.4.1.102</ecNumber>
        <ecNumber evidence="13">2.4.1.148</ecNumber>
        <ecNumber evidence="12">2.4.1.150</ecNumber>
    </recommendedName>
    <alternativeName>
        <fullName evidence="16">C2GnT-mucin type</fullName>
    </alternativeName>
</protein>
<evidence type="ECO:0000256" key="2">
    <source>
        <dbReference type="ARBA" id="ARBA00004922"/>
    </source>
</evidence>
<dbReference type="Proteomes" id="UP001148018">
    <property type="component" value="Unassembled WGS sequence"/>
</dbReference>
<dbReference type="GO" id="GO:0000139">
    <property type="term" value="C:Golgi membrane"/>
    <property type="evidence" value="ECO:0007669"/>
    <property type="project" value="UniProtKB-SubCell"/>
</dbReference>
<gene>
    <name evidence="24" type="ORF">NHX12_020812</name>
</gene>
<dbReference type="EC" id="2.4.1.150" evidence="12"/>
<keyword evidence="10" id="KW-0325">Glycoprotein</keyword>
<comment type="catalytic activity">
    <reaction evidence="21">
        <text>a 3-O-[beta-D-galactosyl-(1-&gt;3)-N-acetyl-alpha-D-galactosaminyl]-L-seryl-[protein] + UDP-N-acetyl-alpha-D-glucosamine = 3-O-{beta-D-galactosyl-(1-&gt;3)-[N-acetyl-beta-D-glucosaminyl-(1-&gt;6)]-N-acetyl-alpha-D-galactosaminyl}-L-seryl-[protein] + UDP + H(+)</text>
        <dbReference type="Rhea" id="RHEA:56212"/>
        <dbReference type="Rhea" id="RHEA-COMP:13922"/>
        <dbReference type="Rhea" id="RHEA-COMP:14419"/>
        <dbReference type="ChEBI" id="CHEBI:15378"/>
        <dbReference type="ChEBI" id="CHEBI:57705"/>
        <dbReference type="ChEBI" id="CHEBI:58223"/>
        <dbReference type="ChEBI" id="CHEBI:137949"/>
        <dbReference type="ChEBI" id="CHEBI:139605"/>
        <dbReference type="EC" id="2.4.1.102"/>
    </reaction>
</comment>
<keyword evidence="4" id="KW-0808">Transferase</keyword>
<keyword evidence="3" id="KW-0328">Glycosyltransferase</keyword>
<dbReference type="EC" id="2.4.1.102" evidence="14"/>
<evidence type="ECO:0000256" key="14">
    <source>
        <dbReference type="ARBA" id="ARBA00038948"/>
    </source>
</evidence>
<keyword evidence="9" id="KW-1015">Disulfide bond</keyword>
<comment type="catalytic activity">
    <reaction evidence="18">
        <text>3-O-[N-acetyl-beta-D-glucosaminyl-(1-&gt;3)-N-acetyl-alpha-D-galactosaminyl]-L-seryl-[protein] + UDP-N-acetyl-alpha-D-glucosamine = 3-O-[N-acetyl-beta-D-glucosaminyl-(1-&gt;3)-[N-acetyl-beta-D-glucosaminyl-(1-&gt;6)]-N-acetyl-alpha-D-galactosaminyl]-L-seryl-[protein] + UDP + H(+)</text>
        <dbReference type="Rhea" id="RHEA:56188"/>
        <dbReference type="Rhea" id="RHEA-COMP:11691"/>
        <dbReference type="Rhea" id="RHEA-COMP:14412"/>
        <dbReference type="ChEBI" id="CHEBI:15378"/>
        <dbReference type="ChEBI" id="CHEBI:57705"/>
        <dbReference type="ChEBI" id="CHEBI:58223"/>
        <dbReference type="ChEBI" id="CHEBI:87079"/>
        <dbReference type="ChEBI" id="CHEBI:139581"/>
        <dbReference type="EC" id="2.4.1.148"/>
    </reaction>
</comment>
<keyword evidence="8 23" id="KW-0472">Membrane</keyword>
<proteinExistence type="inferred from homology"/>
<comment type="subcellular location">
    <subcellularLocation>
        <location evidence="1">Golgi apparatus membrane</location>
        <topology evidence="1">Single-pass type II membrane protein</topology>
    </subcellularLocation>
</comment>
<keyword evidence="6" id="KW-0735">Signal-anchor</keyword>
<dbReference type="EC" id="2.4.1.148" evidence="13"/>
<dbReference type="AlphaFoldDB" id="A0A9Q0EVL6"/>
<evidence type="ECO:0000313" key="25">
    <source>
        <dbReference type="Proteomes" id="UP001148018"/>
    </source>
</evidence>
<sequence length="418" mass="47731">MRPLSGRVYAAFVGVQCVVLFSLTSFLVLQNDNQHKGRDVPLMTEYSEDLPGCLAIINGDWEVAKDGFERLMSSRRRPLSMSPGFYRNLTEDCATYLETRGFVLAPQSAEERDFPIAYSMVIHQKIEMFERLLRAVYRPQNVYCVHVDKKSPADFRDAVMAIASCFPNVFIASRLENVVYATWSRVQADLNCMADLLRHPAPWRYLLNTCGADFPIKTNADMVKALRVLNGRNSMESEPTRDHKKRRWLYHHVVTDSGITETEREKSPPPIPGPMFQGNAYVVVSRAFVRHVVEDPETQRFLEWEKDTFSPDEHVWSTLQRMPSVPGSNPADEKYDMSDLTAIARLVKWDGLDAGGRGGPYPPCAGKYQRSVCVYGAGDLRWLLRQHHLLANKFDPEVDDVIIRCLEAYLNFKTRVTQ</sequence>
<dbReference type="OrthoDB" id="2019572at2759"/>
<evidence type="ECO:0000256" key="19">
    <source>
        <dbReference type="ARBA" id="ARBA00049870"/>
    </source>
</evidence>
<comment type="pathway">
    <text evidence="2">Protein modification; protein glycosylation.</text>
</comment>
<feature type="transmembrane region" description="Helical" evidence="23">
    <location>
        <begin position="6"/>
        <end position="29"/>
    </location>
</feature>
<keyword evidence="5 23" id="KW-0812">Transmembrane</keyword>
<evidence type="ECO:0000256" key="17">
    <source>
        <dbReference type="ARBA" id="ARBA00047621"/>
    </source>
</evidence>
<evidence type="ECO:0000256" key="7">
    <source>
        <dbReference type="ARBA" id="ARBA00022989"/>
    </source>
</evidence>
<keyword evidence="7 23" id="KW-1133">Transmembrane helix</keyword>
<dbReference type="PANTHER" id="PTHR19297:SF81">
    <property type="entry name" value="BETA-1,3-GALACTOSYL-O-GLYCOSYL-GLYCOPROTEIN BETA-1,6-N-ACETYLGLUCOSAMINYLTRANSFERASE 3"/>
    <property type="match status" value="1"/>
</dbReference>
<evidence type="ECO:0000256" key="4">
    <source>
        <dbReference type="ARBA" id="ARBA00022679"/>
    </source>
</evidence>
<evidence type="ECO:0000256" key="20">
    <source>
        <dbReference type="ARBA" id="ARBA00049876"/>
    </source>
</evidence>
<reference evidence="24" key="1">
    <citation type="submission" date="2022-07" db="EMBL/GenBank/DDBJ databases">
        <title>Chromosome-level genome of Muraenolepis orangiensis.</title>
        <authorList>
            <person name="Kim J."/>
        </authorList>
    </citation>
    <scope>NUCLEOTIDE SEQUENCE</scope>
    <source>
        <strain evidence="24">KU_S4_2022</strain>
        <tissue evidence="24">Muscle</tissue>
    </source>
</reference>
<comment type="catalytic activity">
    <reaction evidence="17">
        <text>a beta-D-Gal-(1-&gt;4)-beta-D-GlcNAc-(1-&gt;3)-beta-D-Gal-(1-&gt;4)-beta-D-GlcNAc derivative + UDP-N-acetyl-alpha-D-glucosamine = a beta-D-Gal-(1-&gt;4)-beta-D-GlcNAc-(1-&gt;3)-[beta-D-GlcNAc-(1-&gt;6)]-beta-D-Gal-(1-&gt;4)-N-acetyl-beta-D-GlcNAc derivative + UDP + H(+)</text>
        <dbReference type="Rhea" id="RHEA:54820"/>
        <dbReference type="ChEBI" id="CHEBI:15378"/>
        <dbReference type="ChEBI" id="CHEBI:57705"/>
        <dbReference type="ChEBI" id="CHEBI:58223"/>
        <dbReference type="ChEBI" id="CHEBI:138371"/>
        <dbReference type="ChEBI" id="CHEBI:138372"/>
        <dbReference type="EC" id="2.4.1.150"/>
    </reaction>
</comment>
<dbReference type="EMBL" id="JANIIK010000036">
    <property type="protein sequence ID" value="KAJ3612541.1"/>
    <property type="molecule type" value="Genomic_DNA"/>
</dbReference>
<accession>A0A9Q0EVL6</accession>
<comment type="similarity">
    <text evidence="11">Belongs to the glycosyltransferase 14 family.</text>
</comment>
<dbReference type="GO" id="GO:0047225">
    <property type="term" value="F:acetylgalactosaminyl-O-glycosyl-glycoprotein beta-1,6-N-acetylglucosaminyltransferase activity"/>
    <property type="evidence" value="ECO:0007669"/>
    <property type="project" value="UniProtKB-EC"/>
</dbReference>
<keyword evidence="25" id="KW-1185">Reference proteome</keyword>
<comment type="caution">
    <text evidence="24">The sequence shown here is derived from an EMBL/GenBank/DDBJ whole genome shotgun (WGS) entry which is preliminary data.</text>
</comment>
<organism evidence="24 25">
    <name type="scientific">Muraenolepis orangiensis</name>
    <name type="common">Patagonian moray cod</name>
    <dbReference type="NCBI Taxonomy" id="630683"/>
    <lineage>
        <taxon>Eukaryota</taxon>
        <taxon>Metazoa</taxon>
        <taxon>Chordata</taxon>
        <taxon>Craniata</taxon>
        <taxon>Vertebrata</taxon>
        <taxon>Euteleostomi</taxon>
        <taxon>Actinopterygii</taxon>
        <taxon>Neopterygii</taxon>
        <taxon>Teleostei</taxon>
        <taxon>Neoteleostei</taxon>
        <taxon>Acanthomorphata</taxon>
        <taxon>Zeiogadaria</taxon>
        <taxon>Gadariae</taxon>
        <taxon>Gadiformes</taxon>
        <taxon>Muraenolepidoidei</taxon>
        <taxon>Muraenolepididae</taxon>
        <taxon>Muraenolepis</taxon>
    </lineage>
</organism>
<evidence type="ECO:0000256" key="11">
    <source>
        <dbReference type="ARBA" id="ARBA00038150"/>
    </source>
</evidence>
<evidence type="ECO:0000256" key="13">
    <source>
        <dbReference type="ARBA" id="ARBA00038912"/>
    </source>
</evidence>
<evidence type="ECO:0000256" key="3">
    <source>
        <dbReference type="ARBA" id="ARBA00022676"/>
    </source>
</evidence>
<evidence type="ECO:0000256" key="9">
    <source>
        <dbReference type="ARBA" id="ARBA00023157"/>
    </source>
</evidence>
<dbReference type="PANTHER" id="PTHR19297">
    <property type="entry name" value="GLYCOSYLTRANSFERASE 14 FAMILY MEMBER"/>
    <property type="match status" value="1"/>
</dbReference>
<evidence type="ECO:0000256" key="8">
    <source>
        <dbReference type="ARBA" id="ARBA00023136"/>
    </source>
</evidence>
<dbReference type="GO" id="GO:0003829">
    <property type="term" value="F:beta-1,3-galactosyl-O-glycosyl-glycoprotein beta-1,6-N-acetylglucosaminyltransferase activity"/>
    <property type="evidence" value="ECO:0007669"/>
    <property type="project" value="UniProtKB-EC"/>
</dbReference>
<evidence type="ECO:0000256" key="18">
    <source>
        <dbReference type="ARBA" id="ARBA00048927"/>
    </source>
</evidence>
<evidence type="ECO:0000256" key="22">
    <source>
        <dbReference type="ARBA" id="ARBA00055416"/>
    </source>
</evidence>
<name>A0A9Q0EVL6_9TELE</name>
<evidence type="ECO:0000256" key="6">
    <source>
        <dbReference type="ARBA" id="ARBA00022968"/>
    </source>
</evidence>
<evidence type="ECO:0000256" key="23">
    <source>
        <dbReference type="SAM" id="Phobius"/>
    </source>
</evidence>
<dbReference type="GO" id="GO:0008109">
    <property type="term" value="F:N-acetyllactosaminide beta-1,6-N-acetylglucosaminyltransferase activity"/>
    <property type="evidence" value="ECO:0007669"/>
    <property type="project" value="UniProtKB-EC"/>
</dbReference>
<evidence type="ECO:0000256" key="21">
    <source>
        <dbReference type="ARBA" id="ARBA00049911"/>
    </source>
</evidence>
<evidence type="ECO:0000256" key="10">
    <source>
        <dbReference type="ARBA" id="ARBA00023180"/>
    </source>
</evidence>
<comment type="catalytic activity">
    <reaction evidence="20">
        <text>a 3-O-[N-acetyl-beta-D-glucosaminyl-(1-&gt;3)-N-acetyl-alpha-D-galactosaminyl]-L-threonyl-[protein] + UDP-N-acetyl-alpha-D-glucosamine = 3-O-[N-acetyl-beta-D-glucosaminyl-(1-&gt;3)-[N-acetyl-beta-D-glucosaminyl-(1-&gt;6)]-N-acetyl-alpha-D-galactosaminyl]-L-threonyl-[protein] + UDP + H(+)</text>
        <dbReference type="Rhea" id="RHEA:56192"/>
        <dbReference type="Rhea" id="RHEA-COMP:11692"/>
        <dbReference type="Rhea" id="RHEA-COMP:14413"/>
        <dbReference type="ChEBI" id="CHEBI:15378"/>
        <dbReference type="ChEBI" id="CHEBI:57705"/>
        <dbReference type="ChEBI" id="CHEBI:58223"/>
        <dbReference type="ChEBI" id="CHEBI:87080"/>
        <dbReference type="ChEBI" id="CHEBI:139580"/>
        <dbReference type="EC" id="2.4.1.148"/>
    </reaction>
</comment>